<keyword evidence="3" id="KW-0227">DNA damage</keyword>
<accession>Q2RMY8</accession>
<reference evidence="9 10" key="1">
    <citation type="journal article" date="2011" name="Stand. Genomic Sci.">
        <title>Complete genome sequence of Rhodospirillum rubrum type strain (S1).</title>
        <authorList>
            <person name="Munk A.C."/>
            <person name="Copeland A."/>
            <person name="Lucas S."/>
            <person name="Lapidus A."/>
            <person name="Del Rio T.G."/>
            <person name="Barry K."/>
            <person name="Detter J.C."/>
            <person name="Hammon N."/>
            <person name="Israni S."/>
            <person name="Pitluck S."/>
            <person name="Brettin T."/>
            <person name="Bruce D."/>
            <person name="Han C."/>
            <person name="Tapia R."/>
            <person name="Gilna P."/>
            <person name="Schmutz J."/>
            <person name="Larimer F."/>
            <person name="Land M."/>
            <person name="Kyrpides N.C."/>
            <person name="Mavromatis K."/>
            <person name="Richardson P."/>
            <person name="Rohde M."/>
            <person name="Goker M."/>
            <person name="Klenk H.P."/>
            <person name="Zhang Y."/>
            <person name="Roberts G.P."/>
            <person name="Reslewic S."/>
            <person name="Schwartz D.C."/>
        </authorList>
    </citation>
    <scope>NUCLEOTIDE SEQUENCE [LARGE SCALE GENOMIC DNA]</scope>
    <source>
        <strain evidence="10">ATCC 11170 / ATH 1.1.1 / DSM 467 / LMG 4362 / NCIMB 8255 / S1</strain>
    </source>
</reference>
<dbReference type="GO" id="GO:0006508">
    <property type="term" value="P:proteolysis"/>
    <property type="evidence" value="ECO:0007669"/>
    <property type="project" value="UniProtKB-KW"/>
</dbReference>
<dbReference type="InterPro" id="IPR003738">
    <property type="entry name" value="SRAP"/>
</dbReference>
<evidence type="ECO:0000256" key="7">
    <source>
        <dbReference type="ARBA" id="ARBA00023239"/>
    </source>
</evidence>
<dbReference type="EMBL" id="CP000230">
    <property type="protein sequence ID" value="ABC24507.1"/>
    <property type="molecule type" value="Genomic_DNA"/>
</dbReference>
<evidence type="ECO:0000256" key="4">
    <source>
        <dbReference type="ARBA" id="ARBA00022801"/>
    </source>
</evidence>
<evidence type="ECO:0000313" key="10">
    <source>
        <dbReference type="Proteomes" id="UP000001929"/>
    </source>
</evidence>
<dbReference type="AlphaFoldDB" id="Q2RMY8"/>
<dbReference type="GO" id="GO:0016829">
    <property type="term" value="F:lyase activity"/>
    <property type="evidence" value="ECO:0007669"/>
    <property type="project" value="UniProtKB-KW"/>
</dbReference>
<dbReference type="HOGENOM" id="CLU_035990_6_2_5"/>
<dbReference type="KEGG" id="rru:Rru_A3713"/>
<keyword evidence="7" id="KW-0456">Lyase</keyword>
<dbReference type="PANTHER" id="PTHR13604:SF0">
    <property type="entry name" value="ABASIC SITE PROCESSING PROTEIN HMCES"/>
    <property type="match status" value="1"/>
</dbReference>
<dbReference type="EC" id="3.4.-.-" evidence="8"/>
<dbReference type="GO" id="GO:0003697">
    <property type="term" value="F:single-stranded DNA binding"/>
    <property type="evidence" value="ECO:0007669"/>
    <property type="project" value="InterPro"/>
</dbReference>
<evidence type="ECO:0000313" key="9">
    <source>
        <dbReference type="EMBL" id="ABC24507.1"/>
    </source>
</evidence>
<dbReference type="Proteomes" id="UP000001929">
    <property type="component" value="Chromosome"/>
</dbReference>
<keyword evidence="4 8" id="KW-0378">Hydrolase</keyword>
<dbReference type="RefSeq" id="WP_011391460.1">
    <property type="nucleotide sequence ID" value="NC_007643.1"/>
</dbReference>
<protein>
    <recommendedName>
        <fullName evidence="8">Abasic site processing protein</fullName>
        <ecNumber evidence="8">3.4.-.-</ecNumber>
    </recommendedName>
</protein>
<dbReference type="eggNOG" id="COG2135">
    <property type="taxonomic scope" value="Bacteria"/>
</dbReference>
<dbReference type="SUPFAM" id="SSF143081">
    <property type="entry name" value="BB1717-like"/>
    <property type="match status" value="1"/>
</dbReference>
<dbReference type="GO" id="GO:0106300">
    <property type="term" value="P:protein-DNA covalent cross-linking repair"/>
    <property type="evidence" value="ECO:0007669"/>
    <property type="project" value="InterPro"/>
</dbReference>
<keyword evidence="5" id="KW-0190">Covalent protein-DNA linkage</keyword>
<evidence type="ECO:0000256" key="3">
    <source>
        <dbReference type="ARBA" id="ARBA00022763"/>
    </source>
</evidence>
<dbReference type="GO" id="GO:0008233">
    <property type="term" value="F:peptidase activity"/>
    <property type="evidence" value="ECO:0007669"/>
    <property type="project" value="UniProtKB-KW"/>
</dbReference>
<evidence type="ECO:0000256" key="1">
    <source>
        <dbReference type="ARBA" id="ARBA00008136"/>
    </source>
</evidence>
<evidence type="ECO:0000256" key="6">
    <source>
        <dbReference type="ARBA" id="ARBA00023125"/>
    </source>
</evidence>
<dbReference type="EnsemblBacteria" id="ABC24507">
    <property type="protein sequence ID" value="ABC24507"/>
    <property type="gene ID" value="Rru_A3713"/>
</dbReference>
<evidence type="ECO:0000256" key="8">
    <source>
        <dbReference type="RuleBase" id="RU364100"/>
    </source>
</evidence>
<name>Q2RMY8_RHORT</name>
<comment type="similarity">
    <text evidence="1 8">Belongs to the SOS response-associated peptidase family.</text>
</comment>
<dbReference type="Gene3D" id="3.90.1680.10">
    <property type="entry name" value="SOS response associated peptidase-like"/>
    <property type="match status" value="1"/>
</dbReference>
<evidence type="ECO:0000256" key="2">
    <source>
        <dbReference type="ARBA" id="ARBA00022670"/>
    </source>
</evidence>
<evidence type="ECO:0000256" key="5">
    <source>
        <dbReference type="ARBA" id="ARBA00023124"/>
    </source>
</evidence>
<keyword evidence="6" id="KW-0238">DNA-binding</keyword>
<keyword evidence="10" id="KW-1185">Reference proteome</keyword>
<dbReference type="PANTHER" id="PTHR13604">
    <property type="entry name" value="DC12-RELATED"/>
    <property type="match status" value="1"/>
</dbReference>
<gene>
    <name evidence="9" type="ordered locus">Rru_A3713</name>
</gene>
<dbReference type="PATRIC" id="fig|269796.9.peg.3837"/>
<organism evidence="9 10">
    <name type="scientific">Rhodospirillum rubrum (strain ATCC 11170 / ATH 1.1.1 / DSM 467 / LMG 4362 / NCIMB 8255 / S1)</name>
    <dbReference type="NCBI Taxonomy" id="269796"/>
    <lineage>
        <taxon>Bacteria</taxon>
        <taxon>Pseudomonadati</taxon>
        <taxon>Pseudomonadota</taxon>
        <taxon>Alphaproteobacteria</taxon>
        <taxon>Rhodospirillales</taxon>
        <taxon>Rhodospirillaceae</taxon>
        <taxon>Rhodospirillum</taxon>
    </lineage>
</organism>
<dbReference type="PhylomeDB" id="Q2RMY8"/>
<proteinExistence type="inferred from homology"/>
<dbReference type="Pfam" id="PF02586">
    <property type="entry name" value="SRAP"/>
    <property type="match status" value="1"/>
</dbReference>
<dbReference type="STRING" id="269796.Rru_A3713"/>
<keyword evidence="2 8" id="KW-0645">Protease</keyword>
<dbReference type="InterPro" id="IPR036590">
    <property type="entry name" value="SRAP-like"/>
</dbReference>
<sequence>MCGRFACVTAPEALQRLFETTTDRRTFPPRWNIAPSQDIAVVRFNPENGQRALDLLRWGLIPHWAKDPGIAAKLINARAETLLEKPSFRQAFQRRRCLIPADHFYEWAPGAKPRQPYLIKPSAGGLFSFAGLWENWRAADGTWLRTVTIITTTANAAMAAVHDRMPVIIPPGFWPLWLGEAPAAPADLAALLQPPPAEAITLVAVGPAVNSVAREGPEVAVALA</sequence>